<evidence type="ECO:0000256" key="1">
    <source>
        <dbReference type="SAM" id="Phobius"/>
    </source>
</evidence>
<keyword evidence="1" id="KW-1133">Transmembrane helix</keyword>
<feature type="transmembrane region" description="Helical" evidence="1">
    <location>
        <begin position="20"/>
        <end position="38"/>
    </location>
</feature>
<proteinExistence type="predicted"/>
<keyword evidence="1" id="KW-0812">Transmembrane</keyword>
<keyword evidence="1" id="KW-0472">Membrane</keyword>
<reference evidence="2" key="1">
    <citation type="submission" date="2014-05" db="EMBL/GenBank/DDBJ databases">
        <authorList>
            <person name="Chronopoulou M."/>
        </authorList>
    </citation>
    <scope>NUCLEOTIDE SEQUENCE</scope>
    <source>
        <tissue evidence="2">Whole organism</tissue>
    </source>
</reference>
<name>A0A0K2VB38_LEPSM</name>
<evidence type="ECO:0000313" key="2">
    <source>
        <dbReference type="EMBL" id="CDW47768.1"/>
    </source>
</evidence>
<dbReference type="EMBL" id="HACA01030407">
    <property type="protein sequence ID" value="CDW47768.1"/>
    <property type="molecule type" value="Transcribed_RNA"/>
</dbReference>
<organism evidence="2">
    <name type="scientific">Lepeophtheirus salmonis</name>
    <name type="common">Salmon louse</name>
    <name type="synonym">Caligus salmonis</name>
    <dbReference type="NCBI Taxonomy" id="72036"/>
    <lineage>
        <taxon>Eukaryota</taxon>
        <taxon>Metazoa</taxon>
        <taxon>Ecdysozoa</taxon>
        <taxon>Arthropoda</taxon>
        <taxon>Crustacea</taxon>
        <taxon>Multicrustacea</taxon>
        <taxon>Hexanauplia</taxon>
        <taxon>Copepoda</taxon>
        <taxon>Siphonostomatoida</taxon>
        <taxon>Caligidae</taxon>
        <taxon>Lepeophtheirus</taxon>
    </lineage>
</organism>
<feature type="non-terminal residue" evidence="2">
    <location>
        <position position="1"/>
    </location>
</feature>
<dbReference type="AlphaFoldDB" id="A0A0K2VB38"/>
<accession>A0A0K2VB38</accession>
<protein>
    <submittedName>
        <fullName evidence="2">Uncharacterized protein</fullName>
    </submittedName>
</protein>
<sequence>WIFFLPLFCDKSLRVDPDSLSTLTLNLIYFSLSILNFLHKKSRLPINH</sequence>